<dbReference type="RefSeq" id="WP_313914763.1">
    <property type="nucleotide sequence ID" value="NZ_CP135076.1"/>
</dbReference>
<dbReference type="Proteomes" id="UP001302249">
    <property type="component" value="Chromosome"/>
</dbReference>
<organism evidence="1 2">
    <name type="scientific">Stakelama saccharophila</name>
    <dbReference type="NCBI Taxonomy" id="3075605"/>
    <lineage>
        <taxon>Bacteria</taxon>
        <taxon>Pseudomonadati</taxon>
        <taxon>Pseudomonadota</taxon>
        <taxon>Alphaproteobacteria</taxon>
        <taxon>Sphingomonadales</taxon>
        <taxon>Sphingomonadaceae</taxon>
        <taxon>Stakelama</taxon>
    </lineage>
</organism>
<keyword evidence="2" id="KW-1185">Reference proteome</keyword>
<reference evidence="1 2" key="1">
    <citation type="submission" date="2023-09" db="EMBL/GenBank/DDBJ databases">
        <authorList>
            <person name="Rey-Velasco X."/>
        </authorList>
    </citation>
    <scope>NUCLEOTIDE SEQUENCE [LARGE SCALE GENOMIC DNA]</scope>
    <source>
        <strain evidence="1 2">W311</strain>
    </source>
</reference>
<accession>A0ABZ0B7V7</accession>
<gene>
    <name evidence="1" type="ORF">RPR59_13095</name>
</gene>
<proteinExistence type="predicted"/>
<name>A0ABZ0B7V7_9SPHN</name>
<protein>
    <submittedName>
        <fullName evidence="1">Uncharacterized protein</fullName>
    </submittedName>
</protein>
<dbReference type="EMBL" id="CP135076">
    <property type="protein sequence ID" value="WNO53370.1"/>
    <property type="molecule type" value="Genomic_DNA"/>
</dbReference>
<evidence type="ECO:0000313" key="1">
    <source>
        <dbReference type="EMBL" id="WNO53370.1"/>
    </source>
</evidence>
<evidence type="ECO:0000313" key="2">
    <source>
        <dbReference type="Proteomes" id="UP001302249"/>
    </source>
</evidence>
<sequence length="62" mass="6807">MHSEPQTPPARPAGEPGRARALLSTADFRLIRTALGDYAKSLDDEHELACVKALYHRLGTYA</sequence>